<organism evidence="1 2">
    <name type="scientific">Lipomyces kononenkoae</name>
    <name type="common">Yeast</name>
    <dbReference type="NCBI Taxonomy" id="34357"/>
    <lineage>
        <taxon>Eukaryota</taxon>
        <taxon>Fungi</taxon>
        <taxon>Dikarya</taxon>
        <taxon>Ascomycota</taxon>
        <taxon>Saccharomycotina</taxon>
        <taxon>Lipomycetes</taxon>
        <taxon>Lipomycetales</taxon>
        <taxon>Lipomycetaceae</taxon>
        <taxon>Lipomyces</taxon>
    </lineage>
</organism>
<evidence type="ECO:0000313" key="2">
    <source>
        <dbReference type="Proteomes" id="UP001433508"/>
    </source>
</evidence>
<sequence length="279" mass="29854">MGSLSAHGYIAIVEIVIYVISLIYSIANCLRYGFKRQAGWVYLSVFCVLRVVASVLVIVVEESSNPSSGLITAEVTVSSIALTPLHLAVLGFLITTAQFSFGGSSLPAVLNKLFRLCQIALVVAIIMGIIGGNDLASDSTSQSGHTMSRVSILLIVGVFVALTLLTVYFVAIAQLDSHSRTLTRGIALALPFLLVRIIYSFLNAFSSSTMNQFNDLTGSWVIYLVMGVIMEFIVVAILTATGFTSQKYSRKEEMVGRGPVASSVYELRPTGGAAVAPVR</sequence>
<name>A0ACC3T3Z1_LIPKO</name>
<keyword evidence="2" id="KW-1185">Reference proteome</keyword>
<proteinExistence type="predicted"/>
<dbReference type="Proteomes" id="UP001433508">
    <property type="component" value="Unassembled WGS sequence"/>
</dbReference>
<comment type="caution">
    <text evidence="1">The sequence shown here is derived from an EMBL/GenBank/DDBJ whole genome shotgun (WGS) entry which is preliminary data.</text>
</comment>
<gene>
    <name evidence="1" type="ORF">V1525DRAFT_400667</name>
</gene>
<reference evidence="2" key="1">
    <citation type="journal article" date="2024" name="Front. Bioeng. Biotechnol.">
        <title>Genome-scale model development and genomic sequencing of the oleaginous clade Lipomyces.</title>
        <authorList>
            <person name="Czajka J.J."/>
            <person name="Han Y."/>
            <person name="Kim J."/>
            <person name="Mondo S.J."/>
            <person name="Hofstad B.A."/>
            <person name="Robles A."/>
            <person name="Haridas S."/>
            <person name="Riley R."/>
            <person name="LaButti K."/>
            <person name="Pangilinan J."/>
            <person name="Andreopoulos W."/>
            <person name="Lipzen A."/>
            <person name="Yan J."/>
            <person name="Wang M."/>
            <person name="Ng V."/>
            <person name="Grigoriev I.V."/>
            <person name="Spatafora J.W."/>
            <person name="Magnuson J.K."/>
            <person name="Baker S.E."/>
            <person name="Pomraning K.R."/>
        </authorList>
    </citation>
    <scope>NUCLEOTIDE SEQUENCE [LARGE SCALE GENOMIC DNA]</scope>
    <source>
        <strain evidence="2">CBS 7786</strain>
    </source>
</reference>
<evidence type="ECO:0000313" key="1">
    <source>
        <dbReference type="EMBL" id="KAK9238662.1"/>
    </source>
</evidence>
<protein>
    <submittedName>
        <fullName evidence="1">Uncharacterized protein</fullName>
    </submittedName>
</protein>
<dbReference type="EMBL" id="MU971354">
    <property type="protein sequence ID" value="KAK9238662.1"/>
    <property type="molecule type" value="Genomic_DNA"/>
</dbReference>
<accession>A0ACC3T3Z1</accession>